<comment type="caution">
    <text evidence="4">The sequence shown here is derived from an EMBL/GenBank/DDBJ whole genome shotgun (WGS) entry which is preliminary data.</text>
</comment>
<organism evidence="4 5">
    <name type="scientific">Shewanella mangrovi</name>
    <dbReference type="NCBI Taxonomy" id="1515746"/>
    <lineage>
        <taxon>Bacteria</taxon>
        <taxon>Pseudomonadati</taxon>
        <taxon>Pseudomonadota</taxon>
        <taxon>Gammaproteobacteria</taxon>
        <taxon>Alteromonadales</taxon>
        <taxon>Shewanellaceae</taxon>
        <taxon>Shewanella</taxon>
    </lineage>
</organism>
<keyword evidence="5" id="KW-1185">Reference proteome</keyword>
<proteinExistence type="predicted"/>
<dbReference type="NCBIfam" id="NF038402">
    <property type="entry name" value="TroA_like"/>
    <property type="match status" value="1"/>
</dbReference>
<gene>
    <name evidence="4" type="ORF">HR45_01195</name>
</gene>
<dbReference type="OrthoDB" id="6495095at2"/>
<feature type="signal peptide" evidence="2">
    <location>
        <begin position="1"/>
        <end position="30"/>
    </location>
</feature>
<evidence type="ECO:0000259" key="3">
    <source>
        <dbReference type="PROSITE" id="PS50983"/>
    </source>
</evidence>
<dbReference type="STRING" id="1515746.HR45_01195"/>
<dbReference type="Proteomes" id="UP000029264">
    <property type="component" value="Unassembled WGS sequence"/>
</dbReference>
<dbReference type="SUPFAM" id="SSF53807">
    <property type="entry name" value="Helical backbone' metal receptor"/>
    <property type="match status" value="1"/>
</dbReference>
<feature type="chain" id="PRO_5001899390" evidence="2">
    <location>
        <begin position="31"/>
        <end position="283"/>
    </location>
</feature>
<evidence type="ECO:0000256" key="2">
    <source>
        <dbReference type="SAM" id="SignalP"/>
    </source>
</evidence>
<evidence type="ECO:0000313" key="4">
    <source>
        <dbReference type="EMBL" id="KFZ39042.1"/>
    </source>
</evidence>
<dbReference type="CDD" id="cd01144">
    <property type="entry name" value="BtuF"/>
    <property type="match status" value="1"/>
</dbReference>
<dbReference type="PANTHER" id="PTHR30535:SF34">
    <property type="entry name" value="MOLYBDATE-BINDING PROTEIN MOLA"/>
    <property type="match status" value="1"/>
</dbReference>
<name>A0A094JIJ6_9GAMM</name>
<dbReference type="PROSITE" id="PS50983">
    <property type="entry name" value="FE_B12_PBP"/>
    <property type="match status" value="1"/>
</dbReference>
<dbReference type="RefSeq" id="WP_037438865.1">
    <property type="nucleotide sequence ID" value="NZ_JPEO01000001.1"/>
</dbReference>
<dbReference type="Gene3D" id="3.40.50.1980">
    <property type="entry name" value="Nitrogenase molybdenum iron protein domain"/>
    <property type="match status" value="2"/>
</dbReference>
<dbReference type="GO" id="GO:0071281">
    <property type="term" value="P:cellular response to iron ion"/>
    <property type="evidence" value="ECO:0007669"/>
    <property type="project" value="TreeGrafter"/>
</dbReference>
<dbReference type="InterPro" id="IPR050902">
    <property type="entry name" value="ABC_Transporter_SBP"/>
</dbReference>
<accession>A0A094JIJ6</accession>
<reference evidence="4 5" key="1">
    <citation type="submission" date="2014-06" db="EMBL/GenBank/DDBJ databases">
        <title>Shewanella sp. YQH10.</title>
        <authorList>
            <person name="Liu Y."/>
            <person name="Zeng R."/>
        </authorList>
    </citation>
    <scope>NUCLEOTIDE SEQUENCE [LARGE SCALE GENOMIC DNA]</scope>
    <source>
        <strain evidence="4 5">YQH10</strain>
    </source>
</reference>
<dbReference type="AlphaFoldDB" id="A0A094JIJ6"/>
<evidence type="ECO:0000313" key="5">
    <source>
        <dbReference type="Proteomes" id="UP000029264"/>
    </source>
</evidence>
<evidence type="ECO:0000256" key="1">
    <source>
        <dbReference type="ARBA" id="ARBA00022729"/>
    </source>
</evidence>
<dbReference type="InterPro" id="IPR054828">
    <property type="entry name" value="Vit_B12_bind_prot"/>
</dbReference>
<protein>
    <submittedName>
        <fullName evidence="4">ABC transporter substrate-binding protein</fullName>
    </submittedName>
</protein>
<feature type="domain" description="Fe/B12 periplasmic-binding" evidence="3">
    <location>
        <begin position="35"/>
        <end position="283"/>
    </location>
</feature>
<dbReference type="eggNOG" id="COG0614">
    <property type="taxonomic scope" value="Bacteria"/>
</dbReference>
<sequence>MIRLNYRVQSVAIGGCLLVVSHLCAAQATAAKPMRIVALAPHAVELLYAIGAGDEIVAATEFADYPQAAKAIPRIGGFQGIQLDRLMQLQPDLVVAWQGGNSPEMLARIKSLGFKLYMSHPDTLVQVADEMEALGKLTDHLPQAQQQAAQYRQRLNQLIEQNAHKPKVKLFYQLWSNPMMTVAKGSWVQQIIDVCQGENVFYDASSPYPQVSLEKVLLTQPQVIISSKETGNPQTIDWQRWPEIPAVNQQHIFSIDADILQRQTPRALLGMQQMCDALDKVRK</sequence>
<keyword evidence="1 2" id="KW-0732">Signal</keyword>
<dbReference type="EMBL" id="JPEO01000001">
    <property type="protein sequence ID" value="KFZ39042.1"/>
    <property type="molecule type" value="Genomic_DNA"/>
</dbReference>
<dbReference type="PANTHER" id="PTHR30535">
    <property type="entry name" value="VITAMIN B12-BINDING PROTEIN"/>
    <property type="match status" value="1"/>
</dbReference>
<dbReference type="InterPro" id="IPR002491">
    <property type="entry name" value="ABC_transptr_periplasmic_BD"/>
</dbReference>
<dbReference type="Pfam" id="PF01497">
    <property type="entry name" value="Peripla_BP_2"/>
    <property type="match status" value="1"/>
</dbReference>